<evidence type="ECO:0000256" key="2">
    <source>
        <dbReference type="ARBA" id="ARBA00022691"/>
    </source>
</evidence>
<dbReference type="UniPathway" id="UPA00782"/>
<sequence>MVYVAKSQISVRYANQDNCSPGKFGPLIEKYMTNFKLSYYNVTTDIINPGDTSEKRIIFSTRTAKAMTLLDSSYQKIMEGRLKDLTSTELFSLTEQSILVPENEDEFAAIQMENEAFLSDRKVLYHVLQPGANCQLGCHYCGQQHTKNFLDPSLYEKVINRIEGKILSGEFEYNTLAFTWYGGEPLMALRQMRDLTYLLKEVAHRHGMKYYADIITNGLSLKEKIFEELVSELGIRSFQITVDGTREHHDRRRITKSEEPTFDIIMDNIVKCVNSPLVQQYNVTIGVRINIDKSNHADVDEFLEYLHSRGILNKVIVQFAEIVDWGQNGASKESLTIQEFADTEIGWMLKLIELGFNMNSFIPERSNVACMVQEKNSEVFDAFGNIYPCYELPYTPIYENTEWYVGNIKNDKSTYEVNNSLRNWSEHIRKGDVSNCNTCKFYPVCGGGCPKSWLEGKPSCPSFKFNMEDRLVLQYLNKNTSIKELI</sequence>
<comment type="similarity">
    <text evidence="6">Belongs to the radical SAM superfamily. Anaerobic sulfatase-maturating enzyme family.</text>
</comment>
<dbReference type="Pfam" id="PF04055">
    <property type="entry name" value="Radical_SAM"/>
    <property type="match status" value="1"/>
</dbReference>
<dbReference type="Gene3D" id="3.20.20.70">
    <property type="entry name" value="Aldolase class I"/>
    <property type="match status" value="1"/>
</dbReference>
<keyword evidence="3" id="KW-0479">Metal-binding</keyword>
<dbReference type="GO" id="GO:0051536">
    <property type="term" value="F:iron-sulfur cluster binding"/>
    <property type="evidence" value="ECO:0007669"/>
    <property type="project" value="UniProtKB-KW"/>
</dbReference>
<gene>
    <name evidence="8" type="ORF">SAMN05421827_12548</name>
</gene>
<name>A0A1G8CLQ6_9SPHI</name>
<dbReference type="SFLD" id="SFLDS00029">
    <property type="entry name" value="Radical_SAM"/>
    <property type="match status" value="1"/>
</dbReference>
<dbReference type="PROSITE" id="PS51918">
    <property type="entry name" value="RADICAL_SAM"/>
    <property type="match status" value="1"/>
</dbReference>
<keyword evidence="5" id="KW-0411">Iron-sulfur</keyword>
<dbReference type="PANTHER" id="PTHR43273:SF3">
    <property type="entry name" value="ANAEROBIC SULFATASE-MATURATING ENZYME HOMOLOG ASLB-RELATED"/>
    <property type="match status" value="1"/>
</dbReference>
<dbReference type="STRING" id="405671.SAMN05421827_12548"/>
<dbReference type="InterPro" id="IPR023867">
    <property type="entry name" value="Sulphatase_maturase_rSAM"/>
</dbReference>
<dbReference type="EMBL" id="FNCH01000025">
    <property type="protein sequence ID" value="SDH46487.1"/>
    <property type="molecule type" value="Genomic_DNA"/>
</dbReference>
<evidence type="ECO:0000256" key="1">
    <source>
        <dbReference type="ARBA" id="ARBA00001966"/>
    </source>
</evidence>
<dbReference type="InterPro" id="IPR058240">
    <property type="entry name" value="rSAM_sf"/>
</dbReference>
<evidence type="ECO:0000313" key="8">
    <source>
        <dbReference type="EMBL" id="SDH46487.1"/>
    </source>
</evidence>
<keyword evidence="9" id="KW-1185">Reference proteome</keyword>
<feature type="domain" description="Radical SAM core" evidence="7">
    <location>
        <begin position="118"/>
        <end position="363"/>
    </location>
</feature>
<evidence type="ECO:0000256" key="3">
    <source>
        <dbReference type="ARBA" id="ARBA00022723"/>
    </source>
</evidence>
<protein>
    <recommendedName>
        <fullName evidence="7">Radical SAM core domain-containing protein</fullName>
    </recommendedName>
</protein>
<organism evidence="8 9">
    <name type="scientific">Pedobacter terrae</name>
    <dbReference type="NCBI Taxonomy" id="405671"/>
    <lineage>
        <taxon>Bacteria</taxon>
        <taxon>Pseudomonadati</taxon>
        <taxon>Bacteroidota</taxon>
        <taxon>Sphingobacteriia</taxon>
        <taxon>Sphingobacteriales</taxon>
        <taxon>Sphingobacteriaceae</taxon>
        <taxon>Pedobacter</taxon>
    </lineage>
</organism>
<dbReference type="SFLD" id="SFLDG01067">
    <property type="entry name" value="SPASM/twitch_domain_containing"/>
    <property type="match status" value="1"/>
</dbReference>
<keyword evidence="2" id="KW-0949">S-adenosyl-L-methionine</keyword>
<dbReference type="GO" id="GO:0046872">
    <property type="term" value="F:metal ion binding"/>
    <property type="evidence" value="ECO:0007669"/>
    <property type="project" value="UniProtKB-KW"/>
</dbReference>
<dbReference type="GO" id="GO:0016491">
    <property type="term" value="F:oxidoreductase activity"/>
    <property type="evidence" value="ECO:0007669"/>
    <property type="project" value="InterPro"/>
</dbReference>
<evidence type="ECO:0000313" key="9">
    <source>
        <dbReference type="Proteomes" id="UP000199643"/>
    </source>
</evidence>
<dbReference type="NCBIfam" id="TIGR04085">
    <property type="entry name" value="rSAM_more_4Fe4S"/>
    <property type="match status" value="1"/>
</dbReference>
<reference evidence="9" key="1">
    <citation type="submission" date="2016-10" db="EMBL/GenBank/DDBJ databases">
        <authorList>
            <person name="Varghese N."/>
            <person name="Submissions S."/>
        </authorList>
    </citation>
    <scope>NUCLEOTIDE SEQUENCE [LARGE SCALE GENOMIC DNA]</scope>
    <source>
        <strain evidence="9">DSM 17933</strain>
    </source>
</reference>
<evidence type="ECO:0000256" key="6">
    <source>
        <dbReference type="ARBA" id="ARBA00023601"/>
    </source>
</evidence>
<evidence type="ECO:0000256" key="4">
    <source>
        <dbReference type="ARBA" id="ARBA00023004"/>
    </source>
</evidence>
<comment type="cofactor">
    <cofactor evidence="1">
        <name>[4Fe-4S] cluster</name>
        <dbReference type="ChEBI" id="CHEBI:49883"/>
    </cofactor>
</comment>
<dbReference type="InterPro" id="IPR007197">
    <property type="entry name" value="rSAM"/>
</dbReference>
<dbReference type="PANTHER" id="PTHR43273">
    <property type="entry name" value="ANAEROBIC SULFATASE-MATURATING ENZYME HOMOLOG ASLB-RELATED"/>
    <property type="match status" value="1"/>
</dbReference>
<evidence type="ECO:0000259" key="7">
    <source>
        <dbReference type="PROSITE" id="PS51918"/>
    </source>
</evidence>
<dbReference type="InterPro" id="IPR023885">
    <property type="entry name" value="4Fe4S-binding_SPASM_dom"/>
</dbReference>
<dbReference type="AlphaFoldDB" id="A0A1G8CLQ6"/>
<dbReference type="InterPro" id="IPR013785">
    <property type="entry name" value="Aldolase_TIM"/>
</dbReference>
<proteinExistence type="inferred from homology"/>
<dbReference type="CDD" id="cd01335">
    <property type="entry name" value="Radical_SAM"/>
    <property type="match status" value="1"/>
</dbReference>
<dbReference type="Proteomes" id="UP000199643">
    <property type="component" value="Unassembled WGS sequence"/>
</dbReference>
<keyword evidence="4" id="KW-0408">Iron</keyword>
<dbReference type="SUPFAM" id="SSF102114">
    <property type="entry name" value="Radical SAM enzymes"/>
    <property type="match status" value="1"/>
</dbReference>
<accession>A0A1G8CLQ6</accession>
<evidence type="ECO:0000256" key="5">
    <source>
        <dbReference type="ARBA" id="ARBA00023014"/>
    </source>
</evidence>